<accession>A0AAJ7U7B1</accession>
<feature type="compositionally biased region" description="Low complexity" evidence="3">
    <location>
        <begin position="245"/>
        <end position="254"/>
    </location>
</feature>
<feature type="compositionally biased region" description="Polar residues" evidence="3">
    <location>
        <begin position="362"/>
        <end position="374"/>
    </location>
</feature>
<name>A0AAJ7U7B1_PETMA</name>
<evidence type="ECO:0000313" key="6">
    <source>
        <dbReference type="RefSeq" id="XP_032831176.1"/>
    </source>
</evidence>
<feature type="region of interest" description="Disordered" evidence="3">
    <location>
        <begin position="345"/>
        <end position="374"/>
    </location>
</feature>
<feature type="compositionally biased region" description="Basic and acidic residues" evidence="3">
    <location>
        <begin position="163"/>
        <end position="201"/>
    </location>
</feature>
<dbReference type="InterPro" id="IPR050384">
    <property type="entry name" value="Endophilin_SH3RF"/>
</dbReference>
<dbReference type="SUPFAM" id="SSF50044">
    <property type="entry name" value="SH3-domain"/>
    <property type="match status" value="4"/>
</dbReference>
<feature type="region of interest" description="Disordered" evidence="3">
    <location>
        <begin position="1"/>
        <end position="95"/>
    </location>
</feature>
<dbReference type="CTD" id="152503"/>
<feature type="region of interest" description="Disordered" evidence="3">
    <location>
        <begin position="764"/>
        <end position="950"/>
    </location>
</feature>
<dbReference type="AlphaFoldDB" id="A0AAJ7U7B1"/>
<reference evidence="6" key="1">
    <citation type="submission" date="2025-08" db="UniProtKB">
        <authorList>
            <consortium name="RefSeq"/>
        </authorList>
    </citation>
    <scope>IDENTIFICATION</scope>
    <source>
        <tissue evidence="6">Sperm</tissue>
    </source>
</reference>
<dbReference type="PANTHER" id="PTHR14167:SF116">
    <property type="entry name" value="CAP, ISOFORM AC"/>
    <property type="match status" value="1"/>
</dbReference>
<feature type="compositionally biased region" description="Low complexity" evidence="3">
    <location>
        <begin position="441"/>
        <end position="494"/>
    </location>
</feature>
<dbReference type="PRINTS" id="PR00452">
    <property type="entry name" value="SH3DOMAIN"/>
</dbReference>
<feature type="compositionally biased region" description="Polar residues" evidence="3">
    <location>
        <begin position="148"/>
        <end position="159"/>
    </location>
</feature>
<evidence type="ECO:0000256" key="3">
    <source>
        <dbReference type="SAM" id="MobiDB-lite"/>
    </source>
</evidence>
<dbReference type="InterPro" id="IPR036028">
    <property type="entry name" value="SH3-like_dom_sf"/>
</dbReference>
<feature type="compositionally biased region" description="Low complexity" evidence="3">
    <location>
        <begin position="505"/>
        <end position="525"/>
    </location>
</feature>
<feature type="compositionally biased region" description="Low complexity" evidence="3">
    <location>
        <begin position="653"/>
        <end position="663"/>
    </location>
</feature>
<proteinExistence type="predicted"/>
<feature type="region of interest" description="Disordered" evidence="3">
    <location>
        <begin position="137"/>
        <end position="268"/>
    </location>
</feature>
<dbReference type="PROSITE" id="PS50002">
    <property type="entry name" value="SH3"/>
    <property type="match status" value="3"/>
</dbReference>
<dbReference type="PANTHER" id="PTHR14167">
    <property type="entry name" value="SH3 DOMAIN-CONTAINING"/>
    <property type="match status" value="1"/>
</dbReference>
<dbReference type="Gene3D" id="2.30.30.40">
    <property type="entry name" value="SH3 Domains"/>
    <property type="match status" value="3"/>
</dbReference>
<feature type="compositionally biased region" description="Polar residues" evidence="3">
    <location>
        <begin position="862"/>
        <end position="875"/>
    </location>
</feature>
<feature type="compositionally biased region" description="Low complexity" evidence="3">
    <location>
        <begin position="577"/>
        <end position="587"/>
    </location>
</feature>
<evidence type="ECO:0000313" key="5">
    <source>
        <dbReference type="Proteomes" id="UP001318040"/>
    </source>
</evidence>
<sequence length="1221" mass="130477">MAERRDAALGPSERRRRARPPRPDTRGQRGQQQQHSRDAGRDVNQNARPSSGPLSSLRAALKRSTSNRAPSPAERHPHPPHRNSDTPDLSDFQTYYAREDYEGFYAPFELPPSYEEAVFGVLTTPDLQQGAQALQYEAISESRPRQRQALQPNQASRQIQADLPERHSPRREQARRPERAPRPSEAHVEEQQTSGRTHDSAVPRSGLVSIATQTASEDISEEERDLRRSSTATASAPPRPPPPRLTINPVIVTPLLPPPPAATSPRSPDHCLLDLPLEAEDHLSVLPATTIASQAPVASSLELLSARPVGDRGSVWLINFSEDSEATPPLVPTTSTVLASPALPPVVTSVPRPRPRPRPSVATRTLPESPSNITASPSLFPVSFDLEPVGTQTSTLRSSESKFTLYPSTSISIPVSLTLISESSTSPPVSRATLGFTASKLSSSTSNSESSASTLDSPTSGLGSLASSSRSRSTLESSASTLSYSTSTSESSTSPEPPILVTGVSFLQSSPPLTSSLSPRSTQSPARACPVPSPRHREVSRPPPRSPPSSATSPTSSPVSPSQTMSSDGVRSVADRAAFFAQQASSPSPKPVPRPRSQTRFGNGESRVGDAAPLKPKPNVRPKSCVLVLPPGDGTSINGGGAKGCREDDARRPSAPSSSVADAVSSFSAMASTNSCGRPLMPQGPKPMAVLPSKPLLPPKPGAKQAGSAVPAMQGGSIQDLYAVVNKRPAGTAAAAAAITQGGGAADLYAVVNKRSAGAAVAAAASMERPQVDPASWSDEERDDGASGGRKHGNNFASLHTSTRRTLEGYPISETPTLPLRKPTIIRPTASDVAKIPRKPSQFQASTRYGSSRSLDELGDNNRASESRASFTDDLSQCLKRPSTQKVPPKKPPPPRPSYLPGNTRGPARTDATPRGRSRERRGNDVNNENAEDQQGDLPPRPGPGHPLYNSYMLPMPHVLTRVENQAKAPNELSFKPYEVLPLVAEQDGVWLECRRGNRVGRVRRSLVNIVTPLDDDGGDDGRGSAPGNSPCAEVLYDFTAEEPGELSLAVGDTVRMLGREPGGEWLRGELRGKTGIFPACYVRVPVDVEDKDEISSGPRCLVRFTFEPGQEDELALEEGTVVALCARDPGGEWARGRLRDGREGLFPLDFVEILEDLPLIAGEEKPQVKALYDFFGEDVEELSFKTGDVLTILGAEGLEWLKGELNGKVGIFPKNYVTEI</sequence>
<evidence type="ECO:0000256" key="2">
    <source>
        <dbReference type="PROSITE-ProRule" id="PRU00192"/>
    </source>
</evidence>
<dbReference type="CDD" id="cd00174">
    <property type="entry name" value="SH3"/>
    <property type="match status" value="1"/>
</dbReference>
<gene>
    <name evidence="6" type="primary">LOC116954614</name>
</gene>
<keyword evidence="5" id="KW-1185">Reference proteome</keyword>
<dbReference type="InterPro" id="IPR001452">
    <property type="entry name" value="SH3_domain"/>
</dbReference>
<feature type="compositionally biased region" description="Basic and acidic residues" evidence="3">
    <location>
        <begin position="73"/>
        <end position="85"/>
    </location>
</feature>
<evidence type="ECO:0000256" key="1">
    <source>
        <dbReference type="ARBA" id="ARBA00022443"/>
    </source>
</evidence>
<dbReference type="Pfam" id="PF00018">
    <property type="entry name" value="SH3_1"/>
    <property type="match status" value="3"/>
</dbReference>
<feature type="region of interest" description="Disordered" evidence="3">
    <location>
        <begin position="441"/>
        <end position="663"/>
    </location>
</feature>
<dbReference type="FunFam" id="2.30.30.40:FF:000072">
    <property type="entry name" value="Unconventional Myosin IB"/>
    <property type="match status" value="1"/>
</dbReference>
<feature type="domain" description="SH3" evidence="4">
    <location>
        <begin position="1096"/>
        <end position="1157"/>
    </location>
</feature>
<feature type="domain" description="SH3" evidence="4">
    <location>
        <begin position="1028"/>
        <end position="1088"/>
    </location>
</feature>
<feature type="compositionally biased region" description="Polar residues" evidence="3">
    <location>
        <begin position="841"/>
        <end position="853"/>
    </location>
</feature>
<feature type="compositionally biased region" description="Low complexity" evidence="3">
    <location>
        <begin position="548"/>
        <end position="567"/>
    </location>
</feature>
<feature type="domain" description="SH3" evidence="4">
    <location>
        <begin position="1164"/>
        <end position="1221"/>
    </location>
</feature>
<dbReference type="RefSeq" id="XP_032831176.1">
    <property type="nucleotide sequence ID" value="XM_032975285.1"/>
</dbReference>
<organism evidence="5 6">
    <name type="scientific">Petromyzon marinus</name>
    <name type="common">Sea lamprey</name>
    <dbReference type="NCBI Taxonomy" id="7757"/>
    <lineage>
        <taxon>Eukaryota</taxon>
        <taxon>Metazoa</taxon>
        <taxon>Chordata</taxon>
        <taxon>Craniata</taxon>
        <taxon>Vertebrata</taxon>
        <taxon>Cyclostomata</taxon>
        <taxon>Hyperoartia</taxon>
        <taxon>Petromyzontiformes</taxon>
        <taxon>Petromyzontidae</taxon>
        <taxon>Petromyzon</taxon>
    </lineage>
</organism>
<evidence type="ECO:0000259" key="4">
    <source>
        <dbReference type="PROSITE" id="PS50002"/>
    </source>
</evidence>
<dbReference type="PRINTS" id="PR00499">
    <property type="entry name" value="P67PHOX"/>
</dbReference>
<keyword evidence="1 2" id="KW-0728">SH3 domain</keyword>
<feature type="compositionally biased region" description="Polar residues" evidence="3">
    <location>
        <begin position="43"/>
        <end position="54"/>
    </location>
</feature>
<protein>
    <submittedName>
        <fullName evidence="6">SH3 domain-containing protein 19-like isoform X2</fullName>
    </submittedName>
</protein>
<dbReference type="SMART" id="SM00326">
    <property type="entry name" value="SH3"/>
    <property type="match status" value="4"/>
</dbReference>
<dbReference type="Proteomes" id="UP001318040">
    <property type="component" value="Chromosome 3"/>
</dbReference>